<evidence type="ECO:0000256" key="2">
    <source>
        <dbReference type="ARBA" id="ARBA00022679"/>
    </source>
</evidence>
<comment type="caution">
    <text evidence="4">The sequence shown here is derived from an EMBL/GenBank/DDBJ whole genome shotgun (WGS) entry which is preliminary data.</text>
</comment>
<dbReference type="RefSeq" id="WP_021318282.1">
    <property type="nucleotide sequence ID" value="NZ_AUWY01000086.1"/>
</dbReference>
<dbReference type="Pfam" id="PF13692">
    <property type="entry name" value="Glyco_trans_1_4"/>
    <property type="match status" value="1"/>
</dbReference>
<keyword evidence="5" id="KW-1185">Reference proteome</keyword>
<organism evidence="4 5">
    <name type="scientific">Sphingobium ummariense RL-3</name>
    <dbReference type="NCBI Taxonomy" id="1346791"/>
    <lineage>
        <taxon>Bacteria</taxon>
        <taxon>Pseudomonadati</taxon>
        <taxon>Pseudomonadota</taxon>
        <taxon>Alphaproteobacteria</taxon>
        <taxon>Sphingomonadales</taxon>
        <taxon>Sphingomonadaceae</taxon>
        <taxon>Sphingobium</taxon>
    </lineage>
</organism>
<evidence type="ECO:0000313" key="5">
    <source>
        <dbReference type="Proteomes" id="UP000015523"/>
    </source>
</evidence>
<dbReference type="Gene3D" id="3.40.50.2000">
    <property type="entry name" value="Glycogen Phosphorylase B"/>
    <property type="match status" value="2"/>
</dbReference>
<dbReference type="STRING" id="1346791.M529_12430"/>
<reference evidence="4 5" key="1">
    <citation type="journal article" date="2013" name="Genome Announc.">
        <title>Draft Genome Sequence of Sphingobium ummariense Strain RL-3, a Hexachlorocyclohexane-Degrading Bacterium.</title>
        <authorList>
            <person name="Kohli P."/>
            <person name="Dua A."/>
            <person name="Sangwan N."/>
            <person name="Oldach P."/>
            <person name="Khurana J.P."/>
            <person name="Lal R."/>
        </authorList>
    </citation>
    <scope>NUCLEOTIDE SEQUENCE [LARGE SCALE GENOMIC DNA]</scope>
    <source>
        <strain evidence="4 5">RL-3</strain>
    </source>
</reference>
<dbReference type="OrthoDB" id="9790710at2"/>
<dbReference type="PANTHER" id="PTHR12526:SF510">
    <property type="entry name" value="D-INOSITOL 3-PHOSPHATE GLYCOSYLTRANSFERASE"/>
    <property type="match status" value="1"/>
</dbReference>
<accession>T0K5D9</accession>
<gene>
    <name evidence="4" type="ORF">M529_12430</name>
</gene>
<dbReference type="Proteomes" id="UP000015523">
    <property type="component" value="Unassembled WGS sequence"/>
</dbReference>
<dbReference type="EMBL" id="AUWY01000086">
    <property type="protein sequence ID" value="EQB31894.1"/>
    <property type="molecule type" value="Genomic_DNA"/>
</dbReference>
<dbReference type="eggNOG" id="COG0438">
    <property type="taxonomic scope" value="Bacteria"/>
</dbReference>
<evidence type="ECO:0000313" key="4">
    <source>
        <dbReference type="EMBL" id="EQB31894.1"/>
    </source>
</evidence>
<dbReference type="InterPro" id="IPR028098">
    <property type="entry name" value="Glyco_trans_4-like_N"/>
</dbReference>
<dbReference type="PANTHER" id="PTHR12526">
    <property type="entry name" value="GLYCOSYLTRANSFERASE"/>
    <property type="match status" value="1"/>
</dbReference>
<dbReference type="SUPFAM" id="SSF53756">
    <property type="entry name" value="UDP-Glycosyltransferase/glycogen phosphorylase"/>
    <property type="match status" value="1"/>
</dbReference>
<keyword evidence="2" id="KW-0808">Transferase</keyword>
<dbReference type="AlphaFoldDB" id="T0K5D9"/>
<dbReference type="Pfam" id="PF13439">
    <property type="entry name" value="Glyco_transf_4"/>
    <property type="match status" value="1"/>
</dbReference>
<evidence type="ECO:0000256" key="1">
    <source>
        <dbReference type="ARBA" id="ARBA00022676"/>
    </source>
</evidence>
<dbReference type="GO" id="GO:0016757">
    <property type="term" value="F:glycosyltransferase activity"/>
    <property type="evidence" value="ECO:0007669"/>
    <property type="project" value="UniProtKB-KW"/>
</dbReference>
<name>T0K5D9_9SPHN</name>
<feature type="domain" description="Glycosyltransferase subfamily 4-like N-terminal" evidence="3">
    <location>
        <begin position="13"/>
        <end position="176"/>
    </location>
</feature>
<keyword evidence="1" id="KW-0328">Glycosyltransferase</keyword>
<dbReference type="CDD" id="cd03811">
    <property type="entry name" value="GT4_GT28_WabH-like"/>
    <property type="match status" value="1"/>
</dbReference>
<protein>
    <recommendedName>
        <fullName evidence="3">Glycosyltransferase subfamily 4-like N-terminal domain-containing protein</fullName>
    </recommendedName>
</protein>
<evidence type="ECO:0000259" key="3">
    <source>
        <dbReference type="Pfam" id="PF13439"/>
    </source>
</evidence>
<proteinExistence type="predicted"/>
<sequence length="379" mass="39932">MIALYVHALAATGVVRNVRLLAADLSARGYSVQIVTALPGGEGVAGVPHHALLRHALPSRPLEKIVAAWRLGTWLRRMRPDLLISAGNHGHSTAWAGSLGVAGLKRVYRISNDIMRAMPGAPASGAAAWTRRAAAAVVARDAAHLVLVSPTLIETPAFARAASEGRVTVIPNGIDAAAARARVAGPPPHPWLAPGGDPVVLAIGRLSPQKNFGTLLQAFALLRARRPVRLIILGESRDRARDRLRAQAEALGMADDLAMPGVVTNVFPWLAHADAFVLPSWWEGSPNVLLEAMAVNVPCVASRSAGNAAQLLGEGRHGLLADPADPQALADALERQLDPATAVRPGNRVEAFSQQRVSQAWAYLIGRLYGEEAASSAAQ</sequence>
<dbReference type="PATRIC" id="fig|1346791.3.peg.2389"/>